<feature type="repeat" description="WD" evidence="3">
    <location>
        <begin position="810"/>
        <end position="851"/>
    </location>
</feature>
<evidence type="ECO:0000313" key="6">
    <source>
        <dbReference type="Proteomes" id="UP000231057"/>
    </source>
</evidence>
<dbReference type="InterPro" id="IPR027417">
    <property type="entry name" value="P-loop_NTPase"/>
</dbReference>
<keyword evidence="2" id="KW-0677">Repeat</keyword>
<dbReference type="SUPFAM" id="SSF52540">
    <property type="entry name" value="P-loop containing nucleoside triphosphate hydrolases"/>
    <property type="match status" value="1"/>
</dbReference>
<feature type="coiled-coil region" evidence="4">
    <location>
        <begin position="436"/>
        <end position="464"/>
    </location>
</feature>
<dbReference type="CDD" id="cd00200">
    <property type="entry name" value="WD40"/>
    <property type="match status" value="1"/>
</dbReference>
<protein>
    <submittedName>
        <fullName evidence="5">Uncharacterized protein</fullName>
    </submittedName>
</protein>
<keyword evidence="6" id="KW-1185">Reference proteome</keyword>
<gene>
    <name evidence="5" type="ORF">BRW62_10250</name>
</gene>
<keyword evidence="1 3" id="KW-0853">WD repeat</keyword>
<dbReference type="EMBL" id="CP018092">
    <property type="protein sequence ID" value="ATS19053.1"/>
    <property type="molecule type" value="Genomic_DNA"/>
</dbReference>
<evidence type="ECO:0000256" key="1">
    <source>
        <dbReference type="ARBA" id="ARBA00022574"/>
    </source>
</evidence>
<feature type="repeat" description="WD" evidence="3">
    <location>
        <begin position="1018"/>
        <end position="1049"/>
    </location>
</feature>
<dbReference type="Pfam" id="PF00400">
    <property type="entry name" value="WD40"/>
    <property type="match status" value="5"/>
</dbReference>
<dbReference type="PROSITE" id="PS50082">
    <property type="entry name" value="WD_REPEATS_2"/>
    <property type="match status" value="5"/>
</dbReference>
<accession>A0A2D2Q3I0</accession>
<feature type="repeat" description="WD" evidence="3">
    <location>
        <begin position="851"/>
        <end position="883"/>
    </location>
</feature>
<name>A0A2D2Q3I0_PARLV</name>
<dbReference type="PROSITE" id="PS50294">
    <property type="entry name" value="WD_REPEATS_REGION"/>
    <property type="match status" value="3"/>
</dbReference>
<feature type="repeat" description="WD" evidence="3">
    <location>
        <begin position="1059"/>
        <end position="1091"/>
    </location>
</feature>
<dbReference type="OrthoDB" id="434800at2"/>
<reference evidence="6" key="2">
    <citation type="journal article" date="2022" name="Front. Microbiol.">
        <title>Comparative Genomic Analysis Revealed Distinct Molecular Components and Organization of CO2-Concentrating Mechanism in Thermophilic Cyanobacteria.</title>
        <authorList>
            <person name="Tang J."/>
            <person name="Zhou H."/>
            <person name="Yao D."/>
            <person name="Riaz S."/>
            <person name="You D."/>
            <person name="Klepacz-Smolka A."/>
            <person name="Daroch M."/>
        </authorList>
    </citation>
    <scope>NUCLEOTIDE SEQUENCE [LARGE SCALE GENOMIC DNA]</scope>
    <source>
        <strain evidence="6">PCC 6715</strain>
    </source>
</reference>
<dbReference type="PANTHER" id="PTHR22847">
    <property type="entry name" value="WD40 REPEAT PROTEIN"/>
    <property type="match status" value="1"/>
</dbReference>
<dbReference type="PANTHER" id="PTHR22847:SF637">
    <property type="entry name" value="WD REPEAT DOMAIN 5B"/>
    <property type="match status" value="1"/>
</dbReference>
<dbReference type="SMART" id="SM00320">
    <property type="entry name" value="WD40"/>
    <property type="match status" value="13"/>
</dbReference>
<dbReference type="InterPro" id="IPR015943">
    <property type="entry name" value="WD40/YVTN_repeat-like_dom_sf"/>
</dbReference>
<evidence type="ECO:0000256" key="2">
    <source>
        <dbReference type="ARBA" id="ARBA00022737"/>
    </source>
</evidence>
<feature type="repeat" description="WD" evidence="3">
    <location>
        <begin position="983"/>
        <end position="1017"/>
    </location>
</feature>
<dbReference type="InterPro" id="IPR036322">
    <property type="entry name" value="WD40_repeat_dom_sf"/>
</dbReference>
<sequence>MRVPLESTSSYQVGGSLPTASPVYVQRQADADLLAGLVAGEFCYILNSRQMGKSSLRVQVTQQLLTMGYRCAALDITKIGSQNIQPEQWYASFVGALIQGFHLGDVVSLRSWWRDRQLVSPIQRLSEFVEEVLLPHTSEPLVIFIDEIDSLLSLPFSTDDFFAWIRACYNQRADRPEYRRLTFALFGVATPDQLIQDKQRTPFNIGRAIALSGFDLSEATPLLKGIAHLSDAPEQLLAEILAWTGGQPFLTQKLCRLLQVHAPFMSASALPTLLADFIHQHLLQDWERHDEPEHLKTIRNRLLADEQRIGRLLGLYQRILEEGGLPLDGSPEQRALCLTGLVCQRHSQLVVFNPIYAHVFDRCWIEQQFEQLRPYTEDFQAWVRSGGSDSSRLLRGQALQDALLWASGKSLSDLDYQYLSASQEANQKAIQDTLLLERQEKEAISAANRILDAARRKASRLTQRALLALGVVSVMSLGVATILVKTYGELRTTEQSLALEQTSDDILEQFQTQELAALLAAIEAGRRLQTLVGDRPLSEYPTTRPLFVLNTLLDRIQARNQWRSERSPLVAALISHDGQQLSISEDGTVQFWTVQGEATASHSLNIGSVALVRINPGGDRLAVLNRQGQLSVWRIEKQQVVLENRLTPVDAEIGNLRFSPDSREIAATTTTGKIFRWRTTGELLDVIATPSQQINSLSYGHDRLATADEAGWIRIWSLAGEPLQAWRVQTDVPVPQTSLAYLGNGKLASAGKDGILRLWNRNGQQINQWQVSSAPVYFVGTTPHPEELLTLSTDNSIRLWSAAGELLGELQGHERLVNTVSFDASGRTLLSSDRGGQMTLWYLNHNRLVEWLAQQDSVWTLALDPQAQTLITGGKDGRVKYWQRDGHLLAQTPVLDSEGINQVRFTADQQRVAIATKGGKLALWNLKEDSLQTWTLPIKAPLYAIALDPQQRYFAAGDAKGIIYLLDLQQPEHIRQWQAKGEIWSLSFHPERPLLASAGQAGVIEVWNIRRDRLAYRLDPQQGWLASVLFSADGQSLVAAGESGSVYIWTSQGGDRRSFRAHQRSIVSLSLSPDGQTIATASPDRSVRVWNRSGQLITLLDDIRAIPYSVDIQGQRNLYIAVGTEDDEVIVTPLASLPELITAACGWLQDYRTQNPAVARSCP</sequence>
<dbReference type="Gene3D" id="2.130.10.10">
    <property type="entry name" value="YVTN repeat-like/Quinoprotein amine dehydrogenase"/>
    <property type="match status" value="3"/>
</dbReference>
<dbReference type="Gene3D" id="3.40.50.300">
    <property type="entry name" value="P-loop containing nucleotide triphosphate hydrolases"/>
    <property type="match status" value="1"/>
</dbReference>
<dbReference type="AlphaFoldDB" id="A0A2D2Q3I0"/>
<evidence type="ECO:0000313" key="5">
    <source>
        <dbReference type="EMBL" id="ATS19053.1"/>
    </source>
</evidence>
<dbReference type="Pfam" id="PF14516">
    <property type="entry name" value="AAA_35"/>
    <property type="match status" value="1"/>
</dbReference>
<keyword evidence="4" id="KW-0175">Coiled coil</keyword>
<reference evidence="5 6" key="1">
    <citation type="submission" date="2016-11" db="EMBL/GenBank/DDBJ databases">
        <title>Complete genome sequence of thermophilic cyanobacteria strain Synechococcus sp. PCC6715.</title>
        <authorList>
            <person name="Tang J."/>
            <person name="Daroch M."/>
            <person name="Liang Y."/>
            <person name="Jiang D."/>
            <person name="Shah M."/>
        </authorList>
    </citation>
    <scope>NUCLEOTIDE SEQUENCE [LARGE SCALE GENOMIC DNA]</scope>
    <source>
        <strain evidence="5 6">PCC 6715</strain>
    </source>
</reference>
<evidence type="ECO:0000256" key="3">
    <source>
        <dbReference type="PROSITE-ProRule" id="PRU00221"/>
    </source>
</evidence>
<dbReference type="RefSeq" id="WP_099799395.1">
    <property type="nucleotide sequence ID" value="NZ_CP018092.1"/>
</dbReference>
<proteinExistence type="predicted"/>
<evidence type="ECO:0000256" key="4">
    <source>
        <dbReference type="SAM" id="Coils"/>
    </source>
</evidence>
<dbReference type="KEGG" id="slw:BRW62_10250"/>
<dbReference type="Proteomes" id="UP000231057">
    <property type="component" value="Chromosome"/>
</dbReference>
<dbReference type="InterPro" id="IPR001680">
    <property type="entry name" value="WD40_rpt"/>
</dbReference>
<organism evidence="5 6">
    <name type="scientific">Parathermosynechococcus lividus PCC 6715</name>
    <dbReference type="NCBI Taxonomy" id="1917166"/>
    <lineage>
        <taxon>Bacteria</taxon>
        <taxon>Bacillati</taxon>
        <taxon>Cyanobacteriota</taxon>
        <taxon>Cyanophyceae</taxon>
        <taxon>Acaryochloridales</taxon>
        <taxon>Thermosynechococcaceae</taxon>
        <taxon>Parathermosynechococcus</taxon>
    </lineage>
</organism>
<dbReference type="SUPFAM" id="SSF50978">
    <property type="entry name" value="WD40 repeat-like"/>
    <property type="match status" value="2"/>
</dbReference>